<dbReference type="InterPro" id="IPR022657">
    <property type="entry name" value="De-COase2_CS"/>
</dbReference>
<dbReference type="PANTHER" id="PTHR43727">
    <property type="entry name" value="DIAMINOPIMELATE DECARBOXYLASE"/>
    <property type="match status" value="1"/>
</dbReference>
<reference evidence="5 6" key="1">
    <citation type="submission" date="2020-10" db="EMBL/GenBank/DDBJ databases">
        <title>Identification of Nocardia species via Next-generation sequencing and recognition of intraspecies genetic diversity.</title>
        <authorList>
            <person name="Li P."/>
            <person name="Li P."/>
            <person name="Lu B."/>
        </authorList>
    </citation>
    <scope>NUCLEOTIDE SEQUENCE [LARGE SCALE GENOMIC DNA]</scope>
    <source>
        <strain evidence="5 6">BJ06-0143</strain>
    </source>
</reference>
<dbReference type="InterPro" id="IPR000183">
    <property type="entry name" value="Orn/DAP/Arg_de-COase"/>
</dbReference>
<protein>
    <submittedName>
        <fullName evidence="5">Alanine racemase</fullName>
    </submittedName>
</protein>
<dbReference type="SUPFAM" id="SSF51419">
    <property type="entry name" value="PLP-binding barrel"/>
    <property type="match status" value="1"/>
</dbReference>
<evidence type="ECO:0000256" key="3">
    <source>
        <dbReference type="SAM" id="MobiDB-lite"/>
    </source>
</evidence>
<feature type="region of interest" description="Disordered" evidence="3">
    <location>
        <begin position="1"/>
        <end position="69"/>
    </location>
</feature>
<dbReference type="Gene3D" id="3.20.20.10">
    <property type="entry name" value="Alanine racemase"/>
    <property type="match status" value="1"/>
</dbReference>
<evidence type="ECO:0000313" key="6">
    <source>
        <dbReference type="Proteomes" id="UP000707731"/>
    </source>
</evidence>
<dbReference type="PROSITE" id="PS00879">
    <property type="entry name" value="ODR_DC_2_2"/>
    <property type="match status" value="1"/>
</dbReference>
<dbReference type="SUPFAM" id="SSF50621">
    <property type="entry name" value="Alanine racemase C-terminal domain-like"/>
    <property type="match status" value="1"/>
</dbReference>
<name>A0ABS0DAI2_9NOCA</name>
<gene>
    <name evidence="5" type="ORF">IU449_12850</name>
</gene>
<dbReference type="Gene3D" id="2.40.37.10">
    <property type="entry name" value="Lyase, Ornithine Decarboxylase, Chain A, domain 1"/>
    <property type="match status" value="1"/>
</dbReference>
<dbReference type="PANTHER" id="PTHR43727:SF2">
    <property type="entry name" value="GROUP IV DECARBOXYLASE"/>
    <property type="match status" value="1"/>
</dbReference>
<sequence>MVLFDVDPADRVAAPQAAHDEPPTPEPEPLPDMTEPLPIPGWTVPAAAPETTDASVGETGPPPTPAESVAAPGETAITAAPMPAHLDPWEQRVLTDPDLLGDIAFAVGTPFHLMYPARVRGNIAEFQQAFDRAGVDGVVYYGKKANKAACVARACAEQGAGIDVSSVGELTAALAHGVRGDELMVTGPAKSAELLWLAARHGASIAIDALDELDRLLDSGITARVLLRALPEGSSSRFGMTGAELDRAVELLAGDTAVRLEGFSFHLSGYDAAARAVLAAELIGRCVRARELGHAITTLSIGGGFGVDYLSADAWARFTAQARASWFHAGTSFGSYYPYHFPVPGAAMLTAILAHRGPGGDDLAKTLRDNGIRMAVEPGRALLAHAGSTVFGVRGAKTRHAHGSPYRLLTVDGTSLSLSEQWFDSEYLPDPLLWPPRRDTRETPTSVGAATCLESDMVSRRRIPLPRPAEPGDLLVYPNTAGYQMDSNESAFHDLPLPPKVVLHETDGDTLRWALDAR</sequence>
<dbReference type="PRINTS" id="PR01179">
    <property type="entry name" value="ODADCRBXLASE"/>
</dbReference>
<evidence type="ECO:0000256" key="2">
    <source>
        <dbReference type="ARBA" id="ARBA00022898"/>
    </source>
</evidence>
<dbReference type="EMBL" id="JADLQN010000001">
    <property type="protein sequence ID" value="MBF6355421.1"/>
    <property type="molecule type" value="Genomic_DNA"/>
</dbReference>
<evidence type="ECO:0000256" key="1">
    <source>
        <dbReference type="ARBA" id="ARBA00001933"/>
    </source>
</evidence>
<evidence type="ECO:0000259" key="4">
    <source>
        <dbReference type="Pfam" id="PF02784"/>
    </source>
</evidence>
<evidence type="ECO:0000313" key="5">
    <source>
        <dbReference type="EMBL" id="MBF6355421.1"/>
    </source>
</evidence>
<dbReference type="InterPro" id="IPR009006">
    <property type="entry name" value="Ala_racemase/Decarboxylase_C"/>
</dbReference>
<proteinExistence type="predicted"/>
<comment type="cofactor">
    <cofactor evidence="1">
        <name>pyridoxal 5'-phosphate</name>
        <dbReference type="ChEBI" id="CHEBI:597326"/>
    </cofactor>
</comment>
<comment type="caution">
    <text evidence="5">The sequence shown here is derived from an EMBL/GenBank/DDBJ whole genome shotgun (WGS) entry which is preliminary data.</text>
</comment>
<dbReference type="Proteomes" id="UP000707731">
    <property type="component" value="Unassembled WGS sequence"/>
</dbReference>
<keyword evidence="2" id="KW-0663">Pyridoxal phosphate</keyword>
<dbReference type="InterPro" id="IPR022644">
    <property type="entry name" value="De-COase2_N"/>
</dbReference>
<organism evidence="5 6">
    <name type="scientific">Nocardia higoensis</name>
    <dbReference type="NCBI Taxonomy" id="228599"/>
    <lineage>
        <taxon>Bacteria</taxon>
        <taxon>Bacillati</taxon>
        <taxon>Actinomycetota</taxon>
        <taxon>Actinomycetes</taxon>
        <taxon>Mycobacteriales</taxon>
        <taxon>Nocardiaceae</taxon>
        <taxon>Nocardia</taxon>
    </lineage>
</organism>
<feature type="domain" description="Orn/DAP/Arg decarboxylase 2 N-terminal" evidence="4">
    <location>
        <begin position="121"/>
        <end position="319"/>
    </location>
</feature>
<accession>A0ABS0DAI2</accession>
<dbReference type="Pfam" id="PF02784">
    <property type="entry name" value="Orn_Arg_deC_N"/>
    <property type="match status" value="1"/>
</dbReference>
<dbReference type="InterPro" id="IPR029066">
    <property type="entry name" value="PLP-binding_barrel"/>
</dbReference>
<keyword evidence="6" id="KW-1185">Reference proteome</keyword>